<sequence>MTRIPKDIRATIEQSIYIPMVVSILNRDLTVIEKSPFKLHRPYLALVEESLKLAQKDLAVIRQELHRRNIKVHEVERDEAFTLYSFLYNGYEEKHNYFNPRIRNKVCELIEIYLFKPQK</sequence>
<dbReference type="STRING" id="152268.A6K24_07460"/>
<dbReference type="Proteomes" id="UP000078534">
    <property type="component" value="Unassembled WGS sequence"/>
</dbReference>
<reference evidence="2" key="1">
    <citation type="submission" date="2016-04" db="EMBL/GenBank/DDBJ databases">
        <authorList>
            <person name="Lyu Z."/>
            <person name="Lyu W."/>
        </authorList>
    </citation>
    <scope>NUCLEOTIDE SEQUENCE [LARGE SCALE GENOMIC DNA]</scope>
    <source>
        <strain evidence="2">C44</strain>
    </source>
</reference>
<comment type="caution">
    <text evidence="1">The sequence shown here is derived from an EMBL/GenBank/DDBJ whole genome shotgun (WGS) entry which is preliminary data.</text>
</comment>
<name>A0A179SQ90_9BACI</name>
<dbReference type="InterPro" id="IPR058600">
    <property type="entry name" value="YhjD-like"/>
</dbReference>
<proteinExistence type="predicted"/>
<dbReference type="OrthoDB" id="2988956at2"/>
<protein>
    <recommendedName>
        <fullName evidence="3">YhjD</fullName>
    </recommendedName>
</protein>
<dbReference type="EMBL" id="LWSG01000034">
    <property type="protein sequence ID" value="OAS83936.1"/>
    <property type="molecule type" value="Genomic_DNA"/>
</dbReference>
<organism evidence="1 2">
    <name type="scientific">Metabacillus litoralis</name>
    <dbReference type="NCBI Taxonomy" id="152268"/>
    <lineage>
        <taxon>Bacteria</taxon>
        <taxon>Bacillati</taxon>
        <taxon>Bacillota</taxon>
        <taxon>Bacilli</taxon>
        <taxon>Bacillales</taxon>
        <taxon>Bacillaceae</taxon>
        <taxon>Metabacillus</taxon>
    </lineage>
</organism>
<dbReference type="AlphaFoldDB" id="A0A179SQ90"/>
<evidence type="ECO:0008006" key="3">
    <source>
        <dbReference type="Google" id="ProtNLM"/>
    </source>
</evidence>
<accession>A0A179SQ90</accession>
<dbReference type="RefSeq" id="WP_066336549.1">
    <property type="nucleotide sequence ID" value="NZ_LWSG01000034.1"/>
</dbReference>
<gene>
    <name evidence="1" type="ORF">A6K24_07460</name>
</gene>
<keyword evidence="2" id="KW-1185">Reference proteome</keyword>
<dbReference type="Pfam" id="PF26325">
    <property type="entry name" value="YhjD"/>
    <property type="match status" value="1"/>
</dbReference>
<evidence type="ECO:0000313" key="2">
    <source>
        <dbReference type="Proteomes" id="UP000078534"/>
    </source>
</evidence>
<evidence type="ECO:0000313" key="1">
    <source>
        <dbReference type="EMBL" id="OAS83936.1"/>
    </source>
</evidence>